<dbReference type="Gene3D" id="1.25.40.390">
    <property type="match status" value="1"/>
</dbReference>
<accession>A0A5M5BW58</accession>
<dbReference type="PROSITE" id="PS51257">
    <property type="entry name" value="PROKAR_LIPOPROTEIN"/>
    <property type="match status" value="1"/>
</dbReference>
<feature type="domain" description="SusD-like N-terminal" evidence="1">
    <location>
        <begin position="25"/>
        <end position="211"/>
    </location>
</feature>
<reference evidence="2 3" key="1">
    <citation type="journal article" date="2019" name="Nat. Med.">
        <title>A library of human gut bacterial isolates paired with longitudinal multiomics data enables mechanistic microbiome research.</title>
        <authorList>
            <person name="Poyet M."/>
            <person name="Groussin M."/>
            <person name="Gibbons S.M."/>
            <person name="Avila-Pacheco J."/>
            <person name="Jiang X."/>
            <person name="Kearney S.M."/>
            <person name="Perrotta A.R."/>
            <person name="Berdy B."/>
            <person name="Zhao S."/>
            <person name="Lieberman T.D."/>
            <person name="Swanson P.K."/>
            <person name="Smith M."/>
            <person name="Roesemann S."/>
            <person name="Alexander J.E."/>
            <person name="Rich S.A."/>
            <person name="Livny J."/>
            <person name="Vlamakis H."/>
            <person name="Clish C."/>
            <person name="Bullock K."/>
            <person name="Deik A."/>
            <person name="Scott J."/>
            <person name="Pierce K.A."/>
            <person name="Xavier R.J."/>
            <person name="Alm E.J."/>
        </authorList>
    </citation>
    <scope>NUCLEOTIDE SEQUENCE [LARGE SCALE GENOMIC DNA]</scope>
    <source>
        <strain evidence="2 3">BIOML-A163</strain>
    </source>
</reference>
<gene>
    <name evidence="2" type="ORF">F3D71_29085</name>
</gene>
<dbReference type="InterPro" id="IPR011990">
    <property type="entry name" value="TPR-like_helical_dom_sf"/>
</dbReference>
<dbReference type="AlphaFoldDB" id="A0A5M5BW58"/>
<comment type="caution">
    <text evidence="2">The sequence shown here is derived from an EMBL/GenBank/DDBJ whole genome shotgun (WGS) entry which is preliminary data.</text>
</comment>
<evidence type="ECO:0000313" key="2">
    <source>
        <dbReference type="EMBL" id="KAA3934264.1"/>
    </source>
</evidence>
<dbReference type="Proteomes" id="UP000323717">
    <property type="component" value="Unassembled WGS sequence"/>
</dbReference>
<name>A0A5M5BW58_BACOV</name>
<sequence>MKYPIGLSIILNALAAISILSGCSDYLDREYDSFIDNEMTFTSYERTSKFLVNAYRYLPDGFNRIGSEAMLDAATDDAEHANASCNIQYFNTGAWNSRSNPDDLWNKYYAGIRIANEFIENVDRVNLDKYRLDPDNQNEYQNRLNDLKTWKYEARFLRAFFHFELVKRFGPVPVITSTLSVNADYSETPRPSMDDCISFISSECDKVAEVLDLTPGRGIDSDL</sequence>
<protein>
    <submittedName>
        <fullName evidence="2">RagB/SusD family nutrient uptake outer membrane protein</fullName>
    </submittedName>
</protein>
<dbReference type="InterPro" id="IPR033985">
    <property type="entry name" value="SusD-like_N"/>
</dbReference>
<proteinExistence type="predicted"/>
<dbReference type="EMBL" id="VWLE01000802">
    <property type="protein sequence ID" value="KAA3934264.1"/>
    <property type="molecule type" value="Genomic_DNA"/>
</dbReference>
<evidence type="ECO:0000259" key="1">
    <source>
        <dbReference type="Pfam" id="PF14322"/>
    </source>
</evidence>
<dbReference type="SUPFAM" id="SSF48452">
    <property type="entry name" value="TPR-like"/>
    <property type="match status" value="1"/>
</dbReference>
<feature type="non-terminal residue" evidence="2">
    <location>
        <position position="223"/>
    </location>
</feature>
<organism evidence="2 3">
    <name type="scientific">Bacteroides ovatus</name>
    <dbReference type="NCBI Taxonomy" id="28116"/>
    <lineage>
        <taxon>Bacteria</taxon>
        <taxon>Pseudomonadati</taxon>
        <taxon>Bacteroidota</taxon>
        <taxon>Bacteroidia</taxon>
        <taxon>Bacteroidales</taxon>
        <taxon>Bacteroidaceae</taxon>
        <taxon>Bacteroides</taxon>
    </lineage>
</organism>
<dbReference type="Pfam" id="PF14322">
    <property type="entry name" value="SusD-like_3"/>
    <property type="match status" value="1"/>
</dbReference>
<evidence type="ECO:0000313" key="3">
    <source>
        <dbReference type="Proteomes" id="UP000323717"/>
    </source>
</evidence>